<accession>A0A840PAX6</accession>
<comment type="caution">
    <text evidence="6">The sequence shown here is derived from an EMBL/GenBank/DDBJ whole genome shotgun (WGS) entry which is preliminary data.</text>
</comment>
<dbReference type="PANTHER" id="PTHR42847:SF4">
    <property type="entry name" value="ALKANESULFONATE MONOOXYGENASE-RELATED"/>
    <property type="match status" value="1"/>
</dbReference>
<evidence type="ECO:0000313" key="6">
    <source>
        <dbReference type="EMBL" id="MBB5136798.1"/>
    </source>
</evidence>
<proteinExistence type="predicted"/>
<dbReference type="NCBIfam" id="TIGR03619">
    <property type="entry name" value="F420_Rv2161c"/>
    <property type="match status" value="1"/>
</dbReference>
<feature type="domain" description="Luciferase-like" evidence="5">
    <location>
        <begin position="9"/>
        <end position="247"/>
    </location>
</feature>
<keyword evidence="7" id="KW-1185">Reference proteome</keyword>
<evidence type="ECO:0000256" key="2">
    <source>
        <dbReference type="ARBA" id="ARBA00022643"/>
    </source>
</evidence>
<evidence type="ECO:0000256" key="3">
    <source>
        <dbReference type="ARBA" id="ARBA00023002"/>
    </source>
</evidence>
<dbReference type="RefSeq" id="WP_221337001.1">
    <property type="nucleotide sequence ID" value="NZ_BAABIX010000008.1"/>
</dbReference>
<evidence type="ECO:0000313" key="7">
    <source>
        <dbReference type="Proteomes" id="UP000578449"/>
    </source>
</evidence>
<dbReference type="Pfam" id="PF00296">
    <property type="entry name" value="Bac_luciferase"/>
    <property type="match status" value="1"/>
</dbReference>
<evidence type="ECO:0000256" key="1">
    <source>
        <dbReference type="ARBA" id="ARBA00022630"/>
    </source>
</evidence>
<dbReference type="InterPro" id="IPR011251">
    <property type="entry name" value="Luciferase-like_dom"/>
</dbReference>
<dbReference type="EMBL" id="JACHGN010000015">
    <property type="protein sequence ID" value="MBB5136798.1"/>
    <property type="molecule type" value="Genomic_DNA"/>
</dbReference>
<dbReference type="GO" id="GO:0008726">
    <property type="term" value="F:alkanesulfonate monooxygenase activity"/>
    <property type="evidence" value="ECO:0007669"/>
    <property type="project" value="TreeGrafter"/>
</dbReference>
<dbReference type="AlphaFoldDB" id="A0A840PAX6"/>
<dbReference type="PANTHER" id="PTHR42847">
    <property type="entry name" value="ALKANESULFONATE MONOOXYGENASE"/>
    <property type="match status" value="1"/>
</dbReference>
<evidence type="ECO:0000259" key="5">
    <source>
        <dbReference type="Pfam" id="PF00296"/>
    </source>
</evidence>
<dbReference type="InterPro" id="IPR050172">
    <property type="entry name" value="SsuD_RutA_monooxygenase"/>
</dbReference>
<dbReference type="Gene3D" id="3.20.20.30">
    <property type="entry name" value="Luciferase-like domain"/>
    <property type="match status" value="1"/>
</dbReference>
<keyword evidence="3" id="KW-0560">Oxidoreductase</keyword>
<name>A0A840PAX6_9ACTN</name>
<dbReference type="InterPro" id="IPR019921">
    <property type="entry name" value="Lucif-like_OxRdtase_Rv2161c"/>
</dbReference>
<protein>
    <submittedName>
        <fullName evidence="6">Putative F420-dependent oxidoreductase</fullName>
    </submittedName>
</protein>
<sequence length="311" mass="34202">MTSVRMQLILTENWTMTSGRDLNTLVRWAREAEDAGFDSVMASEHVVLGPDAGARGRMANPREYALPGNQDPATPWPANLLLLSAISSVTTSLRLAAVAVLAPLRHPLALAKDLATLDLLSEGRLLVLPSVSWSRDEYRALGVPFDKRGRILDEQLEIWSLVWKGAPVSYEGRFFRFRDVYVEPRAYRPDGPRLFFGGEGMPDHLVRRLVRYGHGYNPLGRPSAGDLDRLSSALRAAGRDLSELELVGGTRGVFPSGDSCASLPQALESIPEQVAAGFTTFCIKPSQFIDDPDGVPQFCREVIRRVDALTS</sequence>
<evidence type="ECO:0000256" key="4">
    <source>
        <dbReference type="ARBA" id="ARBA00023033"/>
    </source>
</evidence>
<keyword evidence="1" id="KW-0285">Flavoprotein</keyword>
<dbReference type="Proteomes" id="UP000578449">
    <property type="component" value="Unassembled WGS sequence"/>
</dbReference>
<keyword evidence="4" id="KW-0503">Monooxygenase</keyword>
<dbReference type="GO" id="GO:0046306">
    <property type="term" value="P:alkanesulfonate catabolic process"/>
    <property type="evidence" value="ECO:0007669"/>
    <property type="project" value="TreeGrafter"/>
</dbReference>
<organism evidence="6 7">
    <name type="scientific">Thermocatellispora tengchongensis</name>
    <dbReference type="NCBI Taxonomy" id="1073253"/>
    <lineage>
        <taxon>Bacteria</taxon>
        <taxon>Bacillati</taxon>
        <taxon>Actinomycetota</taxon>
        <taxon>Actinomycetes</taxon>
        <taxon>Streptosporangiales</taxon>
        <taxon>Streptosporangiaceae</taxon>
        <taxon>Thermocatellispora</taxon>
    </lineage>
</organism>
<dbReference type="InterPro" id="IPR036661">
    <property type="entry name" value="Luciferase-like_sf"/>
</dbReference>
<reference evidence="6 7" key="1">
    <citation type="submission" date="2020-08" db="EMBL/GenBank/DDBJ databases">
        <title>Genomic Encyclopedia of Type Strains, Phase IV (KMG-IV): sequencing the most valuable type-strain genomes for metagenomic binning, comparative biology and taxonomic classification.</title>
        <authorList>
            <person name="Goeker M."/>
        </authorList>
    </citation>
    <scope>NUCLEOTIDE SEQUENCE [LARGE SCALE GENOMIC DNA]</scope>
    <source>
        <strain evidence="6 7">DSM 45615</strain>
    </source>
</reference>
<keyword evidence="2" id="KW-0288">FMN</keyword>
<gene>
    <name evidence="6" type="ORF">HNP84_006549</name>
</gene>
<dbReference type="SUPFAM" id="SSF51679">
    <property type="entry name" value="Bacterial luciferase-like"/>
    <property type="match status" value="1"/>
</dbReference>